<feature type="transmembrane region" description="Helical" evidence="8">
    <location>
        <begin position="21"/>
        <end position="45"/>
    </location>
</feature>
<dbReference type="InterPro" id="IPR020846">
    <property type="entry name" value="MFS_dom"/>
</dbReference>
<dbReference type="PANTHER" id="PTHR42718:SF9">
    <property type="entry name" value="MAJOR FACILITATOR SUPERFAMILY MULTIDRUG TRANSPORTER MFSC"/>
    <property type="match status" value="1"/>
</dbReference>
<feature type="transmembrane region" description="Helical" evidence="8">
    <location>
        <begin position="238"/>
        <end position="259"/>
    </location>
</feature>
<feature type="transmembrane region" description="Helical" evidence="8">
    <location>
        <begin position="174"/>
        <end position="193"/>
    </location>
</feature>
<protein>
    <submittedName>
        <fullName evidence="10">MFS transporter</fullName>
    </submittedName>
</protein>
<dbReference type="CDD" id="cd17503">
    <property type="entry name" value="MFS_LmrB_MDR_like"/>
    <property type="match status" value="1"/>
</dbReference>
<evidence type="ECO:0000313" key="11">
    <source>
        <dbReference type="Proteomes" id="UP000632740"/>
    </source>
</evidence>
<dbReference type="Gene3D" id="1.20.1720.10">
    <property type="entry name" value="Multidrug resistance protein D"/>
    <property type="match status" value="1"/>
</dbReference>
<keyword evidence="7 8" id="KW-0472">Membrane</keyword>
<gene>
    <name evidence="10" type="ORF">Cch01nite_33510</name>
</gene>
<keyword evidence="3" id="KW-0813">Transport</keyword>
<feature type="transmembrane region" description="Helical" evidence="8">
    <location>
        <begin position="310"/>
        <end position="330"/>
    </location>
</feature>
<evidence type="ECO:0000256" key="3">
    <source>
        <dbReference type="ARBA" id="ARBA00022448"/>
    </source>
</evidence>
<evidence type="ECO:0000256" key="5">
    <source>
        <dbReference type="ARBA" id="ARBA00022692"/>
    </source>
</evidence>
<keyword evidence="6 8" id="KW-1133">Transmembrane helix</keyword>
<dbReference type="GO" id="GO:0022857">
    <property type="term" value="F:transmembrane transporter activity"/>
    <property type="evidence" value="ECO:0007669"/>
    <property type="project" value="InterPro"/>
</dbReference>
<feature type="transmembrane region" description="Helical" evidence="8">
    <location>
        <begin position="146"/>
        <end position="168"/>
    </location>
</feature>
<dbReference type="Proteomes" id="UP000632740">
    <property type="component" value="Unassembled WGS sequence"/>
</dbReference>
<dbReference type="PANTHER" id="PTHR42718">
    <property type="entry name" value="MAJOR FACILITATOR SUPERFAMILY MULTIDRUG TRANSPORTER MFSC"/>
    <property type="match status" value="1"/>
</dbReference>
<evidence type="ECO:0000259" key="9">
    <source>
        <dbReference type="PROSITE" id="PS50850"/>
    </source>
</evidence>
<feature type="transmembrane region" description="Helical" evidence="8">
    <location>
        <begin position="280"/>
        <end position="298"/>
    </location>
</feature>
<comment type="similarity">
    <text evidence="2">Belongs to the major facilitator superfamily. EmrB family.</text>
</comment>
<dbReference type="SUPFAM" id="SSF103473">
    <property type="entry name" value="MFS general substrate transporter"/>
    <property type="match status" value="1"/>
</dbReference>
<dbReference type="InterPro" id="IPR011701">
    <property type="entry name" value="MFS"/>
</dbReference>
<feature type="transmembrane region" description="Helical" evidence="8">
    <location>
        <begin position="113"/>
        <end position="134"/>
    </location>
</feature>
<evidence type="ECO:0000256" key="1">
    <source>
        <dbReference type="ARBA" id="ARBA00004651"/>
    </source>
</evidence>
<feature type="domain" description="Major facilitator superfamily (MFS) profile" evidence="9">
    <location>
        <begin position="22"/>
        <end position="470"/>
    </location>
</feature>
<evidence type="ECO:0000256" key="8">
    <source>
        <dbReference type="SAM" id="Phobius"/>
    </source>
</evidence>
<feature type="transmembrane region" description="Helical" evidence="8">
    <location>
        <begin position="57"/>
        <end position="76"/>
    </location>
</feature>
<feature type="transmembrane region" description="Helical" evidence="8">
    <location>
        <begin position="205"/>
        <end position="226"/>
    </location>
</feature>
<accession>A0A919U3P3</accession>
<feature type="transmembrane region" description="Helical" evidence="8">
    <location>
        <begin position="342"/>
        <end position="362"/>
    </location>
</feature>
<feature type="transmembrane region" description="Helical" evidence="8">
    <location>
        <begin position="368"/>
        <end position="394"/>
    </location>
</feature>
<keyword evidence="4" id="KW-1003">Cell membrane</keyword>
<evidence type="ECO:0000256" key="7">
    <source>
        <dbReference type="ARBA" id="ARBA00023136"/>
    </source>
</evidence>
<evidence type="ECO:0000313" key="10">
    <source>
        <dbReference type="EMBL" id="GIG22627.1"/>
    </source>
</evidence>
<evidence type="ECO:0000256" key="4">
    <source>
        <dbReference type="ARBA" id="ARBA00022475"/>
    </source>
</evidence>
<dbReference type="PRINTS" id="PR01036">
    <property type="entry name" value="TCRTETB"/>
</dbReference>
<dbReference type="EMBL" id="BONK01000012">
    <property type="protein sequence ID" value="GIG22627.1"/>
    <property type="molecule type" value="Genomic_DNA"/>
</dbReference>
<comment type="subcellular location">
    <subcellularLocation>
        <location evidence="1">Cell membrane</location>
        <topology evidence="1">Multi-pass membrane protein</topology>
    </subcellularLocation>
</comment>
<name>A0A919U3P3_9CELL</name>
<feature type="transmembrane region" description="Helical" evidence="8">
    <location>
        <begin position="414"/>
        <end position="435"/>
    </location>
</feature>
<dbReference type="GO" id="GO:0005886">
    <property type="term" value="C:plasma membrane"/>
    <property type="evidence" value="ECO:0007669"/>
    <property type="project" value="UniProtKB-SubCell"/>
</dbReference>
<evidence type="ECO:0000256" key="6">
    <source>
        <dbReference type="ARBA" id="ARBA00022989"/>
    </source>
</evidence>
<dbReference type="NCBIfam" id="TIGR00711">
    <property type="entry name" value="efflux_EmrB"/>
    <property type="match status" value="1"/>
</dbReference>
<dbReference type="Pfam" id="PF07690">
    <property type="entry name" value="MFS_1"/>
    <property type="match status" value="1"/>
</dbReference>
<reference evidence="10" key="1">
    <citation type="submission" date="2021-01" db="EMBL/GenBank/DDBJ databases">
        <title>Whole genome shotgun sequence of Cellulomonas chitinilytica NBRC 110799.</title>
        <authorList>
            <person name="Komaki H."/>
            <person name="Tamura T."/>
        </authorList>
    </citation>
    <scope>NUCLEOTIDE SEQUENCE</scope>
    <source>
        <strain evidence="10">NBRC 110799</strain>
    </source>
</reference>
<dbReference type="Gene3D" id="1.20.1250.20">
    <property type="entry name" value="MFS general substrate transporter like domains"/>
    <property type="match status" value="1"/>
</dbReference>
<dbReference type="InterPro" id="IPR036259">
    <property type="entry name" value="MFS_trans_sf"/>
</dbReference>
<keyword evidence="11" id="KW-1185">Reference proteome</keyword>
<dbReference type="PROSITE" id="PS50850">
    <property type="entry name" value="MFS"/>
    <property type="match status" value="1"/>
</dbReference>
<proteinExistence type="inferred from homology"/>
<organism evidence="10 11">
    <name type="scientific">Cellulomonas chitinilytica</name>
    <dbReference type="NCBI Taxonomy" id="398759"/>
    <lineage>
        <taxon>Bacteria</taxon>
        <taxon>Bacillati</taxon>
        <taxon>Actinomycetota</taxon>
        <taxon>Actinomycetes</taxon>
        <taxon>Micrococcales</taxon>
        <taxon>Cellulomonadaceae</taxon>
        <taxon>Cellulomonas</taxon>
    </lineage>
</organism>
<keyword evidence="5 8" id="KW-0812">Transmembrane</keyword>
<comment type="caution">
    <text evidence="10">The sequence shown here is derived from an EMBL/GenBank/DDBJ whole genome shotgun (WGS) entry which is preliminary data.</text>
</comment>
<evidence type="ECO:0000256" key="2">
    <source>
        <dbReference type="ARBA" id="ARBA00008537"/>
    </source>
</evidence>
<dbReference type="InterPro" id="IPR004638">
    <property type="entry name" value="EmrB-like"/>
</dbReference>
<dbReference type="RefSeq" id="WP_203757567.1">
    <property type="nucleotide sequence ID" value="NZ_BONK01000012.1"/>
</dbReference>
<sequence length="472" mass="48706">MSQSTATDERATTAIDPELKRLATAVIVGGIAVILDTTIVSVGLHELGASLHATVSTIQWVSTAYLLAMFVTIPLSGWAQGRLGSKRLWLVGLSVFLLGSVLCATAWDATSLIAFRAVQGVGGGVLMPLMTTILMQAARGRNLGRLMATVSLPAALGPILGPVVGGLILHTLSWPWLFLVNLPLGVVGLVLAVRRIPRDVPGRRAPLDVVGVLLVSPGIVGVIFGLTQVGELGGFGHARVVVPLVAGLALLAAFAAWALRRGDRALIDVRLLRHRALGTSTVLLFLTGTALYGAMLLLPLYWQQVRGEDALGAGLLLVPQGVGALASRTLSGRLTDAIGGRWVAVGGFTVLALATVPFALSTEHTSTWLLMATLLVRGFGLGAVLIPLMTGAFVGLAHDEVPHASIITRVAQQVGGSFGTAVLAVVLVSSAAGATSQTALAGAFDTAFWWATAFTAAAAALSLLLPAARRAA</sequence>
<dbReference type="AlphaFoldDB" id="A0A919U3P3"/>
<feature type="transmembrane region" description="Helical" evidence="8">
    <location>
        <begin position="447"/>
        <end position="468"/>
    </location>
</feature>
<feature type="transmembrane region" description="Helical" evidence="8">
    <location>
        <begin position="88"/>
        <end position="107"/>
    </location>
</feature>